<evidence type="ECO:0000256" key="2">
    <source>
        <dbReference type="SAM" id="SignalP"/>
    </source>
</evidence>
<dbReference type="AlphaFoldDB" id="A0A7D3Y663"/>
<dbReference type="EMBL" id="CP048104">
    <property type="protein sequence ID" value="QKG85385.1"/>
    <property type="molecule type" value="Genomic_DNA"/>
</dbReference>
<evidence type="ECO:0000313" key="3">
    <source>
        <dbReference type="EMBL" id="QKG85385.1"/>
    </source>
</evidence>
<feature type="chain" id="PRO_5028862792" description="Lipoprotein" evidence="2">
    <location>
        <begin position="24"/>
        <end position="150"/>
    </location>
</feature>
<dbReference type="KEGG" id="kpul:GXN76_13545"/>
<dbReference type="Proteomes" id="UP000503088">
    <property type="component" value="Chromosome"/>
</dbReference>
<evidence type="ECO:0000256" key="1">
    <source>
        <dbReference type="SAM" id="MobiDB-lite"/>
    </source>
</evidence>
<sequence length="150" mass="17105">MKPYWFPVMTVSLLMMGFIGCSADSQTMLKETESKSLSNDFSSLSFTTLEEADHLPLPENAEKVSEGTDDSSYRYTIPVPVEPLRKAYIRELEKEGWETLSDVSPKHIQVKKGALHYHLFLTRSENREGTQITIRQHSPKSHNGKLSYPQ</sequence>
<dbReference type="RefSeq" id="WP_173223990.1">
    <property type="nucleotide sequence ID" value="NZ_CP048104.1"/>
</dbReference>
<keyword evidence="4" id="KW-1185">Reference proteome</keyword>
<keyword evidence="2" id="KW-0732">Signal</keyword>
<organism evidence="3 4">
    <name type="scientific">Kroppenstedtia pulmonis</name>
    <dbReference type="NCBI Taxonomy" id="1380685"/>
    <lineage>
        <taxon>Bacteria</taxon>
        <taxon>Bacillati</taxon>
        <taxon>Bacillota</taxon>
        <taxon>Bacilli</taxon>
        <taxon>Bacillales</taxon>
        <taxon>Thermoactinomycetaceae</taxon>
        <taxon>Kroppenstedtia</taxon>
    </lineage>
</organism>
<evidence type="ECO:0000313" key="4">
    <source>
        <dbReference type="Proteomes" id="UP000503088"/>
    </source>
</evidence>
<protein>
    <recommendedName>
        <fullName evidence="5">Lipoprotein</fullName>
    </recommendedName>
</protein>
<proteinExistence type="predicted"/>
<reference evidence="3 4" key="1">
    <citation type="submission" date="2020-01" db="EMBL/GenBank/DDBJ databases">
        <authorList>
            <person name="Gulvik C.A."/>
            <person name="Batra D.G."/>
        </authorList>
    </citation>
    <scope>NUCLEOTIDE SEQUENCE [LARGE SCALE GENOMIC DNA]</scope>
    <source>
        <strain evidence="3 4">W9323</strain>
    </source>
</reference>
<evidence type="ECO:0008006" key="5">
    <source>
        <dbReference type="Google" id="ProtNLM"/>
    </source>
</evidence>
<name>A0A7D3Y663_9BACL</name>
<feature type="region of interest" description="Disordered" evidence="1">
    <location>
        <begin position="128"/>
        <end position="150"/>
    </location>
</feature>
<feature type="signal peptide" evidence="2">
    <location>
        <begin position="1"/>
        <end position="23"/>
    </location>
</feature>
<accession>A0A7D3Y663</accession>
<gene>
    <name evidence="3" type="ORF">GXN76_13545</name>
</gene>
<dbReference type="PROSITE" id="PS51257">
    <property type="entry name" value="PROKAR_LIPOPROTEIN"/>
    <property type="match status" value="1"/>
</dbReference>